<dbReference type="PANTHER" id="PTHR11431">
    <property type="entry name" value="FERRITIN"/>
    <property type="match status" value="1"/>
</dbReference>
<dbReference type="InterPro" id="IPR008331">
    <property type="entry name" value="Ferritin_DPS_dom"/>
</dbReference>
<feature type="chain" id="PRO_5042286275" description="Ferritin" evidence="7">
    <location>
        <begin position="26"/>
        <end position="202"/>
    </location>
</feature>
<keyword evidence="10" id="KW-1185">Reference proteome</keyword>
<dbReference type="GO" id="GO:0008198">
    <property type="term" value="F:ferrous iron binding"/>
    <property type="evidence" value="ECO:0007669"/>
    <property type="project" value="TreeGrafter"/>
</dbReference>
<dbReference type="InterPro" id="IPR009040">
    <property type="entry name" value="Ferritin-like_diiron"/>
</dbReference>
<dbReference type="GO" id="GO:0006879">
    <property type="term" value="P:intracellular iron ion homeostasis"/>
    <property type="evidence" value="ECO:0007669"/>
    <property type="project" value="UniProtKB-KW"/>
</dbReference>
<keyword evidence="6" id="KW-0560">Oxidoreductase</keyword>
<dbReference type="AlphaFoldDB" id="A0AAD5EBB0"/>
<dbReference type="RefSeq" id="XP_051445241.1">
    <property type="nucleotide sequence ID" value="XM_051588662.1"/>
</dbReference>
<evidence type="ECO:0000313" key="9">
    <source>
        <dbReference type="EMBL" id="KAI8580237.1"/>
    </source>
</evidence>
<protein>
    <recommendedName>
        <fullName evidence="6">Ferritin</fullName>
        <ecNumber evidence="6">1.16.3.1</ecNumber>
    </recommendedName>
</protein>
<feature type="binding site" evidence="5">
    <location>
        <position position="82"/>
    </location>
    <ligand>
        <name>Fe cation</name>
        <dbReference type="ChEBI" id="CHEBI:24875"/>
        <label>1</label>
    </ligand>
</feature>
<reference evidence="9" key="1">
    <citation type="submission" date="2021-06" db="EMBL/GenBank/DDBJ databases">
        <authorList>
            <consortium name="DOE Joint Genome Institute"/>
            <person name="Mondo S.J."/>
            <person name="Amses K.R."/>
            <person name="Simmons D.R."/>
            <person name="Longcore J.E."/>
            <person name="Seto K."/>
            <person name="Alves G.H."/>
            <person name="Bonds A.E."/>
            <person name="Quandt C.A."/>
            <person name="Davis W.J."/>
            <person name="Chang Y."/>
            <person name="Letcher P.M."/>
            <person name="Powell M.J."/>
            <person name="Kuo A."/>
            <person name="Labutti K."/>
            <person name="Pangilinan J."/>
            <person name="Andreopoulos W."/>
            <person name="Tritt A."/>
            <person name="Riley R."/>
            <person name="Hundley H."/>
            <person name="Johnson J."/>
            <person name="Lipzen A."/>
            <person name="Barry K."/>
            <person name="Berbee M.L."/>
            <person name="Buchler N.E."/>
            <person name="Grigoriev I.V."/>
            <person name="Spatafora J.W."/>
            <person name="Stajich J.E."/>
            <person name="James T.Y."/>
        </authorList>
    </citation>
    <scope>NUCLEOTIDE SEQUENCE</scope>
    <source>
        <strain evidence="9">AG</strain>
    </source>
</reference>
<organism evidence="9 10">
    <name type="scientific">Umbelopsis ramanniana AG</name>
    <dbReference type="NCBI Taxonomy" id="1314678"/>
    <lineage>
        <taxon>Eukaryota</taxon>
        <taxon>Fungi</taxon>
        <taxon>Fungi incertae sedis</taxon>
        <taxon>Mucoromycota</taxon>
        <taxon>Mucoromycotina</taxon>
        <taxon>Umbelopsidomycetes</taxon>
        <taxon>Umbelopsidales</taxon>
        <taxon>Umbelopsidaceae</taxon>
        <taxon>Umbelopsis</taxon>
    </lineage>
</organism>
<dbReference type="CDD" id="cd01056">
    <property type="entry name" value="Euk_Ferritin"/>
    <property type="match status" value="1"/>
</dbReference>
<dbReference type="InterPro" id="IPR001519">
    <property type="entry name" value="Ferritin"/>
</dbReference>
<feature type="binding site" evidence="5">
    <location>
        <position position="79"/>
    </location>
    <ligand>
        <name>Fe cation</name>
        <dbReference type="ChEBI" id="CHEBI:24875"/>
        <label>1</label>
    </ligand>
</feature>
<keyword evidence="3 5" id="KW-0479">Metal-binding</keyword>
<evidence type="ECO:0000256" key="4">
    <source>
        <dbReference type="ARBA" id="ARBA00023004"/>
    </source>
</evidence>
<evidence type="ECO:0000259" key="8">
    <source>
        <dbReference type="PROSITE" id="PS50905"/>
    </source>
</evidence>
<dbReference type="Pfam" id="PF00210">
    <property type="entry name" value="Ferritin"/>
    <property type="match status" value="1"/>
</dbReference>
<dbReference type="Gene3D" id="1.20.1260.10">
    <property type="match status" value="1"/>
</dbReference>
<keyword evidence="7" id="KW-0732">Signal</keyword>
<evidence type="ECO:0000256" key="3">
    <source>
        <dbReference type="ARBA" id="ARBA00022723"/>
    </source>
</evidence>
<proteinExistence type="inferred from homology"/>
<evidence type="ECO:0000256" key="1">
    <source>
        <dbReference type="ARBA" id="ARBA00007513"/>
    </source>
</evidence>
<dbReference type="GeneID" id="75914007"/>
<accession>A0AAD5EBB0</accession>
<name>A0AAD5EBB0_UMBRA</name>
<feature type="signal peptide" evidence="7">
    <location>
        <begin position="1"/>
        <end position="25"/>
    </location>
</feature>
<feature type="binding site" evidence="5">
    <location>
        <position position="157"/>
    </location>
    <ligand>
        <name>Fe cation</name>
        <dbReference type="ChEBI" id="CHEBI:24875"/>
        <label>1</label>
    </ligand>
</feature>
<dbReference type="Proteomes" id="UP001206595">
    <property type="component" value="Unassembled WGS sequence"/>
</dbReference>
<dbReference type="EMBL" id="MU620914">
    <property type="protein sequence ID" value="KAI8580237.1"/>
    <property type="molecule type" value="Genomic_DNA"/>
</dbReference>
<dbReference type="FunFam" id="1.20.1260.10:FF:000002">
    <property type="entry name" value="Ferritin, mitochondrial"/>
    <property type="match status" value="1"/>
</dbReference>
<evidence type="ECO:0000256" key="2">
    <source>
        <dbReference type="ARBA" id="ARBA00022434"/>
    </source>
</evidence>
<reference evidence="9" key="2">
    <citation type="journal article" date="2022" name="Proc. Natl. Acad. Sci. U.S.A.">
        <title>Diploid-dominant life cycles characterize the early evolution of Fungi.</title>
        <authorList>
            <person name="Amses K.R."/>
            <person name="Simmons D.R."/>
            <person name="Longcore J.E."/>
            <person name="Mondo S.J."/>
            <person name="Seto K."/>
            <person name="Jeronimo G.H."/>
            <person name="Bonds A.E."/>
            <person name="Quandt C.A."/>
            <person name="Davis W.J."/>
            <person name="Chang Y."/>
            <person name="Federici B.A."/>
            <person name="Kuo A."/>
            <person name="LaButti K."/>
            <person name="Pangilinan J."/>
            <person name="Andreopoulos W."/>
            <person name="Tritt A."/>
            <person name="Riley R."/>
            <person name="Hundley H."/>
            <person name="Johnson J."/>
            <person name="Lipzen A."/>
            <person name="Barry K."/>
            <person name="Lang B.F."/>
            <person name="Cuomo C.A."/>
            <person name="Buchler N.E."/>
            <person name="Grigoriev I.V."/>
            <person name="Spatafora J.W."/>
            <person name="Stajich J.E."/>
            <person name="James T.Y."/>
        </authorList>
    </citation>
    <scope>NUCLEOTIDE SEQUENCE</scope>
    <source>
        <strain evidence="9">AG</strain>
    </source>
</reference>
<dbReference type="PANTHER" id="PTHR11431:SF75">
    <property type="entry name" value="FERRITIN"/>
    <property type="match status" value="1"/>
</dbReference>
<evidence type="ECO:0000256" key="7">
    <source>
        <dbReference type="SAM" id="SignalP"/>
    </source>
</evidence>
<comment type="caution">
    <text evidence="9">The sequence shown here is derived from an EMBL/GenBank/DDBJ whole genome shotgun (WGS) entry which is preliminary data.</text>
</comment>
<comment type="similarity">
    <text evidence="1 6">Belongs to the ferritin family.</text>
</comment>
<feature type="binding site" evidence="5">
    <location>
        <position position="44"/>
    </location>
    <ligand>
        <name>Fe cation</name>
        <dbReference type="ChEBI" id="CHEBI:24875"/>
        <label>1</label>
    </ligand>
</feature>
<dbReference type="GO" id="GO:0004322">
    <property type="term" value="F:ferroxidase activity"/>
    <property type="evidence" value="ECO:0007669"/>
    <property type="project" value="UniProtKB-EC"/>
</dbReference>
<keyword evidence="2 6" id="KW-0409">Iron storage</keyword>
<dbReference type="EC" id="1.16.3.1" evidence="6"/>
<gene>
    <name evidence="9" type="ORF">K450DRAFT_238793</name>
</gene>
<dbReference type="InterPro" id="IPR014034">
    <property type="entry name" value="Ferritin_CS"/>
</dbReference>
<dbReference type="PROSITE" id="PS00204">
    <property type="entry name" value="FERRITIN_2"/>
    <property type="match status" value="1"/>
</dbReference>
<dbReference type="SUPFAM" id="SSF47240">
    <property type="entry name" value="Ferritin-like"/>
    <property type="match status" value="1"/>
</dbReference>
<keyword evidence="4 5" id="KW-0408">Iron</keyword>
<evidence type="ECO:0000256" key="5">
    <source>
        <dbReference type="PIRSR" id="PIRSR601519-1"/>
    </source>
</evidence>
<dbReference type="InterPro" id="IPR009078">
    <property type="entry name" value="Ferritin-like_SF"/>
</dbReference>
<dbReference type="GO" id="GO:0008199">
    <property type="term" value="F:ferric iron binding"/>
    <property type="evidence" value="ECO:0007669"/>
    <property type="project" value="InterPro"/>
</dbReference>
<feature type="domain" description="Ferritin-like diiron" evidence="8">
    <location>
        <begin position="27"/>
        <end position="175"/>
    </location>
</feature>
<comment type="function">
    <text evidence="6">Stores iron in a soluble, non-toxic, readily available form. Important for iron homeostasis. Iron is taken up in the ferrous form and deposited as ferric hydroxides after oxidation.</text>
</comment>
<comment type="catalytic activity">
    <reaction evidence="6">
        <text>4 Fe(2+) + O2 + 4 H(+) = 4 Fe(3+) + 2 H2O</text>
        <dbReference type="Rhea" id="RHEA:11148"/>
        <dbReference type="ChEBI" id="CHEBI:15377"/>
        <dbReference type="ChEBI" id="CHEBI:15378"/>
        <dbReference type="ChEBI" id="CHEBI:15379"/>
        <dbReference type="ChEBI" id="CHEBI:29033"/>
        <dbReference type="ChEBI" id="CHEBI:29034"/>
        <dbReference type="EC" id="1.16.3.1"/>
    </reaction>
</comment>
<dbReference type="GO" id="GO:0006826">
    <property type="term" value="P:iron ion transport"/>
    <property type="evidence" value="ECO:0007669"/>
    <property type="project" value="InterPro"/>
</dbReference>
<sequence length="202" mass="22808">MEFPLNVFFQKLPTLLLLVTTMSLAKQNFSTSSEEAINQQINTELQASQVYLSMAAWAQHTTVALPGLEKYFRESAEEEREHAQHLIDYQNMRGGRVILRALQAPETEWKSAKNAVESALQLEKDVNKSLLNLHKLADGNDDPQLTDFIEGKYLEEQVQAIKKLADMVTQLNRVGEGLGVYIWDQHMYREGTGAGSRVIGNN</sequence>
<feature type="binding site" evidence="5">
    <location>
        <position position="123"/>
    </location>
    <ligand>
        <name>Fe cation</name>
        <dbReference type="ChEBI" id="CHEBI:24875"/>
        <label>1</label>
    </ligand>
</feature>
<dbReference type="PROSITE" id="PS50905">
    <property type="entry name" value="FERRITIN_LIKE"/>
    <property type="match status" value="1"/>
</dbReference>
<evidence type="ECO:0000313" key="10">
    <source>
        <dbReference type="Proteomes" id="UP001206595"/>
    </source>
</evidence>
<evidence type="ECO:0000256" key="6">
    <source>
        <dbReference type="RuleBase" id="RU361145"/>
    </source>
</evidence>
<dbReference type="InterPro" id="IPR012347">
    <property type="entry name" value="Ferritin-like"/>
</dbReference>
<dbReference type="GO" id="GO:0005737">
    <property type="term" value="C:cytoplasm"/>
    <property type="evidence" value="ECO:0007669"/>
    <property type="project" value="TreeGrafter"/>
</dbReference>